<keyword evidence="3" id="KW-1185">Reference proteome</keyword>
<dbReference type="Proteomes" id="UP000234331">
    <property type="component" value="Unassembled WGS sequence"/>
</dbReference>
<evidence type="ECO:0000313" key="2">
    <source>
        <dbReference type="EMBL" id="SNQ47290.1"/>
    </source>
</evidence>
<reference evidence="2 3" key="1">
    <citation type="submission" date="2017-06" db="EMBL/GenBank/DDBJ databases">
        <authorList>
            <person name="Kim H.J."/>
            <person name="Triplett B.A."/>
        </authorList>
    </citation>
    <scope>NUCLEOTIDE SEQUENCE [LARGE SCALE GENOMIC DNA]</scope>
    <source>
        <strain evidence="2">FRACA_ARgP5</strain>
    </source>
</reference>
<feature type="chain" id="PRO_5014153223" description="Peptidase inhibitor family I36" evidence="1">
    <location>
        <begin position="31"/>
        <end position="134"/>
    </location>
</feature>
<organism evidence="2 3">
    <name type="scientific">Frankia canadensis</name>
    <dbReference type="NCBI Taxonomy" id="1836972"/>
    <lineage>
        <taxon>Bacteria</taxon>
        <taxon>Bacillati</taxon>
        <taxon>Actinomycetota</taxon>
        <taxon>Actinomycetes</taxon>
        <taxon>Frankiales</taxon>
        <taxon>Frankiaceae</taxon>
        <taxon>Frankia</taxon>
    </lineage>
</organism>
<protein>
    <recommendedName>
        <fullName evidence="4">Peptidase inhibitor family I36</fullName>
    </recommendedName>
</protein>
<accession>A0A2I2KNQ7</accession>
<evidence type="ECO:0000313" key="3">
    <source>
        <dbReference type="Proteomes" id="UP000234331"/>
    </source>
</evidence>
<sequence length="134" mass="14154">MRRILRIATSGAGVVGLAVAGTALATPANAADNISATPASPQVLSDCSGTNKFCFWKDGNNGGTEWETTSSWANLPYNFGASSWKNTRSDVSMCVYEIIPLTQQFKLLQKVPPATNVTVIPAGTNDLASRVETC</sequence>
<dbReference type="AlphaFoldDB" id="A0A2I2KNQ7"/>
<feature type="signal peptide" evidence="1">
    <location>
        <begin position="1"/>
        <end position="30"/>
    </location>
</feature>
<dbReference type="EMBL" id="FZMO01000090">
    <property type="protein sequence ID" value="SNQ47290.1"/>
    <property type="molecule type" value="Genomic_DNA"/>
</dbReference>
<keyword evidence="1" id="KW-0732">Signal</keyword>
<evidence type="ECO:0008006" key="4">
    <source>
        <dbReference type="Google" id="ProtNLM"/>
    </source>
</evidence>
<gene>
    <name evidence="2" type="ORF">FRACA_180054</name>
</gene>
<dbReference type="RefSeq" id="WP_133150625.1">
    <property type="nucleotide sequence ID" value="NZ_FZMO01000090.1"/>
</dbReference>
<proteinExistence type="predicted"/>
<evidence type="ECO:0000256" key="1">
    <source>
        <dbReference type="SAM" id="SignalP"/>
    </source>
</evidence>
<name>A0A2I2KNQ7_9ACTN</name>